<sequence length="81" mass="9107">MTAGFVLIDYQLTGYFTSAARISGGSNISRWSQGRFALEAALFRDFRMGRGRNRTPHFHAVAPRDSQFCTVPCAKFDVIYP</sequence>
<reference evidence="1 2" key="1">
    <citation type="submission" date="2019-02" db="EMBL/GenBank/DDBJ databases">
        <authorList>
            <person name="Feng G."/>
        </authorList>
    </citation>
    <scope>NUCLEOTIDE SEQUENCE [LARGE SCALE GENOMIC DNA]</scope>
    <source>
        <strain evidence="1 2">CCTCC AB 2011146</strain>
    </source>
</reference>
<name>A0A8G1ZE77_9SPHN</name>
<evidence type="ECO:0000313" key="1">
    <source>
        <dbReference type="EMBL" id="RYM08992.1"/>
    </source>
</evidence>
<comment type="caution">
    <text evidence="1">The sequence shown here is derived from an EMBL/GenBank/DDBJ whole genome shotgun (WGS) entry which is preliminary data.</text>
</comment>
<gene>
    <name evidence="1" type="ORF">EWH12_15625</name>
</gene>
<dbReference type="Proteomes" id="UP000291572">
    <property type="component" value="Unassembled WGS sequence"/>
</dbReference>
<evidence type="ECO:0000313" key="2">
    <source>
        <dbReference type="Proteomes" id="UP000291572"/>
    </source>
</evidence>
<organism evidence="1 2">
    <name type="scientific">Sphingobium cupriresistens</name>
    <dbReference type="NCBI Taxonomy" id="1132417"/>
    <lineage>
        <taxon>Bacteria</taxon>
        <taxon>Pseudomonadati</taxon>
        <taxon>Pseudomonadota</taxon>
        <taxon>Alphaproteobacteria</taxon>
        <taxon>Sphingomonadales</taxon>
        <taxon>Sphingomonadaceae</taxon>
        <taxon>Sphingobium</taxon>
    </lineage>
</organism>
<dbReference type="RefSeq" id="WP_129927157.1">
    <property type="nucleotide sequence ID" value="NZ_SEOO01000027.1"/>
</dbReference>
<dbReference type="EMBL" id="SEOO01000027">
    <property type="protein sequence ID" value="RYM08992.1"/>
    <property type="molecule type" value="Genomic_DNA"/>
</dbReference>
<protein>
    <submittedName>
        <fullName evidence="1">Uncharacterized protein</fullName>
    </submittedName>
</protein>
<proteinExistence type="predicted"/>
<accession>A0A8G1ZE77</accession>
<dbReference type="AlphaFoldDB" id="A0A8G1ZE77"/>